<dbReference type="EnsemblPlants" id="EMT06313">
    <property type="protein sequence ID" value="EMT06313"/>
    <property type="gene ID" value="F775_00857"/>
</dbReference>
<reference evidence="1" key="1">
    <citation type="submission" date="2015-06" db="UniProtKB">
        <authorList>
            <consortium name="EnsemblPlants"/>
        </authorList>
    </citation>
    <scope>IDENTIFICATION</scope>
</reference>
<name>M8BHW8_AEGTA</name>
<dbReference type="Gene3D" id="3.40.50.720">
    <property type="entry name" value="NAD(P)-binding Rossmann-like Domain"/>
    <property type="match status" value="1"/>
</dbReference>
<accession>M8BHW8</accession>
<sequence>MDNGGQCGAARPGRLSHPTSCSGAIISSLTGQGKLSDAVRHAEKSSEEHKPNFTGSFYSKTKAMVEELLKEYKNLCTLRVRMPISSDLNNPRNFITKISHYDKVLRWQKGTCGASGTSPILAWSATMGFWRCIRSTCMDPSYKWTNFTLEEHAKVIVAPRSNNEMDAAKLKREFPELLSIKDSLIKYVFEPNRKVPGSQQLEARTGGLCSDKSIWTRILTV</sequence>
<dbReference type="ExpressionAtlas" id="M8BHW8">
    <property type="expression patterns" value="baseline"/>
</dbReference>
<proteinExistence type="predicted"/>
<protein>
    <submittedName>
        <fullName evidence="1">Uncharacterized protein</fullName>
    </submittedName>
</protein>
<dbReference type="AlphaFoldDB" id="M8BHW8"/>
<evidence type="ECO:0000313" key="1">
    <source>
        <dbReference type="EnsemblPlants" id="EMT06313"/>
    </source>
</evidence>
<organism evidence="1">
    <name type="scientific">Aegilops tauschii</name>
    <name type="common">Tausch's goatgrass</name>
    <name type="synonym">Aegilops squarrosa</name>
    <dbReference type="NCBI Taxonomy" id="37682"/>
    <lineage>
        <taxon>Eukaryota</taxon>
        <taxon>Viridiplantae</taxon>
        <taxon>Streptophyta</taxon>
        <taxon>Embryophyta</taxon>
        <taxon>Tracheophyta</taxon>
        <taxon>Spermatophyta</taxon>
        <taxon>Magnoliopsida</taxon>
        <taxon>Liliopsida</taxon>
        <taxon>Poales</taxon>
        <taxon>Poaceae</taxon>
        <taxon>BOP clade</taxon>
        <taxon>Pooideae</taxon>
        <taxon>Triticodae</taxon>
        <taxon>Triticeae</taxon>
        <taxon>Triticinae</taxon>
        <taxon>Aegilops</taxon>
    </lineage>
</organism>